<organism evidence="8 9">
    <name type="scientific">Candidatus Parabacteroides intestinipullorum</name>
    <dbReference type="NCBI Taxonomy" id="2838723"/>
    <lineage>
        <taxon>Bacteria</taxon>
        <taxon>Pseudomonadati</taxon>
        <taxon>Bacteroidota</taxon>
        <taxon>Bacteroidia</taxon>
        <taxon>Bacteroidales</taxon>
        <taxon>Tannerellaceae</taxon>
        <taxon>Parabacteroides</taxon>
    </lineage>
</organism>
<evidence type="ECO:0000256" key="4">
    <source>
        <dbReference type="ARBA" id="ARBA00017099"/>
    </source>
</evidence>
<evidence type="ECO:0000313" key="9">
    <source>
        <dbReference type="Proteomes" id="UP000886740"/>
    </source>
</evidence>
<dbReference type="Pfam" id="PF04321">
    <property type="entry name" value="RmlD_sub_bind"/>
    <property type="match status" value="1"/>
</dbReference>
<dbReference type="EMBL" id="DXEL01000019">
    <property type="protein sequence ID" value="HIX73807.1"/>
    <property type="molecule type" value="Genomic_DNA"/>
</dbReference>
<name>A0A9D1X784_9BACT</name>
<comment type="function">
    <text evidence="6">Catalyzes the reduction of dTDP-6-deoxy-L-lyxo-4-hexulose to yield dTDP-L-rhamnose.</text>
</comment>
<protein>
    <recommendedName>
        <fullName evidence="4 6">dTDP-4-dehydrorhamnose reductase</fullName>
        <ecNumber evidence="3 6">1.1.1.133</ecNumber>
    </recommendedName>
</protein>
<evidence type="ECO:0000256" key="3">
    <source>
        <dbReference type="ARBA" id="ARBA00012929"/>
    </source>
</evidence>
<reference evidence="8" key="1">
    <citation type="journal article" date="2021" name="PeerJ">
        <title>Extensive microbial diversity within the chicken gut microbiome revealed by metagenomics and culture.</title>
        <authorList>
            <person name="Gilroy R."/>
            <person name="Ravi A."/>
            <person name="Getino M."/>
            <person name="Pursley I."/>
            <person name="Horton D.L."/>
            <person name="Alikhan N.F."/>
            <person name="Baker D."/>
            <person name="Gharbi K."/>
            <person name="Hall N."/>
            <person name="Watson M."/>
            <person name="Adriaenssens E.M."/>
            <person name="Foster-Nyarko E."/>
            <person name="Jarju S."/>
            <person name="Secka A."/>
            <person name="Antonio M."/>
            <person name="Oren A."/>
            <person name="Chaudhuri R.R."/>
            <person name="La Ragione R."/>
            <person name="Hildebrand F."/>
            <person name="Pallen M.J."/>
        </authorList>
    </citation>
    <scope>NUCLEOTIDE SEQUENCE</scope>
    <source>
        <strain evidence="8">ChiGjej6B6-14162</strain>
    </source>
</reference>
<reference evidence="8" key="2">
    <citation type="submission" date="2021-04" db="EMBL/GenBank/DDBJ databases">
        <authorList>
            <person name="Gilroy R."/>
        </authorList>
    </citation>
    <scope>NUCLEOTIDE SEQUENCE</scope>
    <source>
        <strain evidence="8">ChiGjej6B6-14162</strain>
    </source>
</reference>
<dbReference type="Gene3D" id="3.40.50.720">
    <property type="entry name" value="NAD(P)-binding Rossmann-like Domain"/>
    <property type="match status" value="1"/>
</dbReference>
<gene>
    <name evidence="8" type="ORF">H9977_01970</name>
</gene>
<evidence type="ECO:0000259" key="7">
    <source>
        <dbReference type="Pfam" id="PF04321"/>
    </source>
</evidence>
<comment type="similarity">
    <text evidence="2 6">Belongs to the dTDP-4-dehydrorhamnose reductase family.</text>
</comment>
<dbReference type="AlphaFoldDB" id="A0A9D1X784"/>
<dbReference type="InterPro" id="IPR005913">
    <property type="entry name" value="dTDP_dehydrorham_reduct"/>
</dbReference>
<evidence type="ECO:0000256" key="6">
    <source>
        <dbReference type="RuleBase" id="RU364082"/>
    </source>
</evidence>
<keyword evidence="6" id="KW-0560">Oxidoreductase</keyword>
<dbReference type="InterPro" id="IPR036291">
    <property type="entry name" value="NAD(P)-bd_dom_sf"/>
</dbReference>
<evidence type="ECO:0000256" key="2">
    <source>
        <dbReference type="ARBA" id="ARBA00010944"/>
    </source>
</evidence>
<dbReference type="EC" id="1.1.1.133" evidence="3 6"/>
<comment type="pathway">
    <text evidence="1 6">Carbohydrate biosynthesis; dTDP-L-rhamnose biosynthesis.</text>
</comment>
<proteinExistence type="inferred from homology"/>
<dbReference type="PANTHER" id="PTHR10491:SF4">
    <property type="entry name" value="METHIONINE ADENOSYLTRANSFERASE 2 SUBUNIT BETA"/>
    <property type="match status" value="1"/>
</dbReference>
<dbReference type="PANTHER" id="PTHR10491">
    <property type="entry name" value="DTDP-4-DEHYDRORHAMNOSE REDUCTASE"/>
    <property type="match status" value="1"/>
</dbReference>
<evidence type="ECO:0000256" key="1">
    <source>
        <dbReference type="ARBA" id="ARBA00004781"/>
    </source>
</evidence>
<evidence type="ECO:0000256" key="5">
    <source>
        <dbReference type="ARBA" id="ARBA00048200"/>
    </source>
</evidence>
<accession>A0A9D1X784</accession>
<dbReference type="InterPro" id="IPR029903">
    <property type="entry name" value="RmlD-like-bd"/>
</dbReference>
<comment type="catalytic activity">
    <reaction evidence="5">
        <text>dTDP-beta-L-rhamnose + NADP(+) = dTDP-4-dehydro-beta-L-rhamnose + NADPH + H(+)</text>
        <dbReference type="Rhea" id="RHEA:21796"/>
        <dbReference type="ChEBI" id="CHEBI:15378"/>
        <dbReference type="ChEBI" id="CHEBI:57510"/>
        <dbReference type="ChEBI" id="CHEBI:57783"/>
        <dbReference type="ChEBI" id="CHEBI:58349"/>
        <dbReference type="ChEBI" id="CHEBI:62830"/>
        <dbReference type="EC" id="1.1.1.133"/>
    </reaction>
</comment>
<sequence>MMRKMLITGARGFLGVRVAQYYAGHYEVIAIGHEEMDISDLESVRRQFGQHRPDVVIHCAAISDTGYAERHPGESFAVNVLGSEHVARACAEVGGKLLYMSSDQIYNGNAESGLLPELIEPCPVSVYGRDKLEAEARVRMVDPTAVGLRLTWMYDLPDSPLKLNRNLLVNLRQAHQEGASLRVATREYRGITDVWAVVTRLEACLRLPGGIYNFGSENRLNSYEIFIQVAQLLGYDAPERWILPDTERFPKYPRNLAMDISRIRSYGIDFSDTLEGVRRAISPSA</sequence>
<keyword evidence="6" id="KW-0521">NADP</keyword>
<dbReference type="SUPFAM" id="SSF51735">
    <property type="entry name" value="NAD(P)-binding Rossmann-fold domains"/>
    <property type="match status" value="1"/>
</dbReference>
<dbReference type="GO" id="GO:0008831">
    <property type="term" value="F:dTDP-4-dehydrorhamnose reductase activity"/>
    <property type="evidence" value="ECO:0007669"/>
    <property type="project" value="UniProtKB-EC"/>
</dbReference>
<dbReference type="Proteomes" id="UP000886740">
    <property type="component" value="Unassembled WGS sequence"/>
</dbReference>
<comment type="caution">
    <text evidence="8">The sequence shown here is derived from an EMBL/GenBank/DDBJ whole genome shotgun (WGS) entry which is preliminary data.</text>
</comment>
<evidence type="ECO:0000313" key="8">
    <source>
        <dbReference type="EMBL" id="HIX73807.1"/>
    </source>
</evidence>
<feature type="domain" description="RmlD-like substrate binding" evidence="7">
    <location>
        <begin position="4"/>
        <end position="261"/>
    </location>
</feature>